<dbReference type="PANTHER" id="PTHR30294">
    <property type="entry name" value="MEMBRANE COMPONENT OF ABC TRANSPORTER YHHJ-RELATED"/>
    <property type="match status" value="1"/>
</dbReference>
<keyword evidence="6 8" id="KW-1133">Transmembrane helix</keyword>
<protein>
    <submittedName>
        <fullName evidence="10">ABC transporter permease</fullName>
    </submittedName>
</protein>
<dbReference type="PANTHER" id="PTHR30294:SF38">
    <property type="entry name" value="TRANSPORT PERMEASE PROTEIN"/>
    <property type="match status" value="1"/>
</dbReference>
<name>A0ABY5JXB2_9BACI</name>
<keyword evidence="7 8" id="KW-0472">Membrane</keyword>
<feature type="transmembrane region" description="Helical" evidence="8">
    <location>
        <begin position="282"/>
        <end position="303"/>
    </location>
</feature>
<dbReference type="InterPro" id="IPR013525">
    <property type="entry name" value="ABC2_TM"/>
</dbReference>
<gene>
    <name evidence="10" type="ORF">NP439_10170</name>
</gene>
<keyword evidence="3" id="KW-0813">Transport</keyword>
<dbReference type="RefSeq" id="WP_256709881.1">
    <property type="nucleotide sequence ID" value="NZ_CP101914.1"/>
</dbReference>
<feature type="transmembrane region" description="Helical" evidence="8">
    <location>
        <begin position="243"/>
        <end position="270"/>
    </location>
</feature>
<evidence type="ECO:0000313" key="11">
    <source>
        <dbReference type="Proteomes" id="UP001059773"/>
    </source>
</evidence>
<comment type="subcellular location">
    <subcellularLocation>
        <location evidence="1">Cell membrane</location>
        <topology evidence="1">Multi-pass membrane protein</topology>
    </subcellularLocation>
</comment>
<evidence type="ECO:0000256" key="4">
    <source>
        <dbReference type="ARBA" id="ARBA00022475"/>
    </source>
</evidence>
<keyword evidence="11" id="KW-1185">Reference proteome</keyword>
<evidence type="ECO:0000256" key="7">
    <source>
        <dbReference type="ARBA" id="ARBA00023136"/>
    </source>
</evidence>
<proteinExistence type="inferred from homology"/>
<comment type="similarity">
    <text evidence="2">Belongs to the ABC-2 integral membrane protein family.</text>
</comment>
<dbReference type="InterPro" id="IPR051449">
    <property type="entry name" value="ABC-2_transporter_component"/>
</dbReference>
<dbReference type="PROSITE" id="PS51012">
    <property type="entry name" value="ABC_TM2"/>
    <property type="match status" value="1"/>
</dbReference>
<evidence type="ECO:0000259" key="9">
    <source>
        <dbReference type="PROSITE" id="PS51012"/>
    </source>
</evidence>
<evidence type="ECO:0000256" key="8">
    <source>
        <dbReference type="SAM" id="Phobius"/>
    </source>
</evidence>
<feature type="transmembrane region" description="Helical" evidence="8">
    <location>
        <begin position="310"/>
        <end position="329"/>
    </location>
</feature>
<evidence type="ECO:0000313" key="10">
    <source>
        <dbReference type="EMBL" id="UUI04971.1"/>
    </source>
</evidence>
<keyword evidence="5 8" id="KW-0812">Transmembrane</keyword>
<keyword evidence="4" id="KW-1003">Cell membrane</keyword>
<evidence type="ECO:0000256" key="1">
    <source>
        <dbReference type="ARBA" id="ARBA00004651"/>
    </source>
</evidence>
<accession>A0ABY5JXB2</accession>
<evidence type="ECO:0000256" key="3">
    <source>
        <dbReference type="ARBA" id="ARBA00022448"/>
    </source>
</evidence>
<reference evidence="10" key="1">
    <citation type="submission" date="2022-07" db="EMBL/GenBank/DDBJ databases">
        <title>FELIX.</title>
        <authorList>
            <person name="Wan K.H."/>
            <person name="Park S."/>
            <person name="Lawrence Q."/>
            <person name="Eichenberger J.P."/>
            <person name="Booth B.W."/>
            <person name="Piaggio A.J."/>
            <person name="Chandler J.C."/>
            <person name="Franklin A.B."/>
            <person name="Celniker S.E."/>
        </authorList>
    </citation>
    <scope>NUCLEOTIDE SEQUENCE</scope>
    <source>
        <strain evidence="10">QA-1986 374</strain>
    </source>
</reference>
<dbReference type="Pfam" id="PF12698">
    <property type="entry name" value="ABC2_membrane_3"/>
    <property type="match status" value="1"/>
</dbReference>
<dbReference type="InterPro" id="IPR047817">
    <property type="entry name" value="ABC2_TM_bact-type"/>
</dbReference>
<sequence length="393" mass="44657">MRMLQLIKRICKQVLRDKRTLALLFLAPIFVITLLNYIFPDPDDEVTIATVNVSDEVIDILEDNDIIVKQENEMDIQSYLEEGNASGVLEETDGEWKLTILNDNPMDEGPAIQGSSQAVMETNLNDLSDNIDEMISNMEDMSAGVEEMMEQLPPEIAQNMDIDMNMDIDTEIDSEIDMDEDPITVEYIYGNESNTFFEILNPILVSFFVFFFVFLIAGMSMLKERSSGTLEKLLSTPIRKSEIVFGYLFGYGIFAILQTAIIILYSVYILDMEIAGSITNMFIINILLSFVALGLGLLLSTFVSSEFQMIQFIPLVIIPQIFFSGMLNVDTMETWLQWIAPIMPLYYAGNAMIDVVLKGFTFGEIMVPLSILFLFIIVFVMLNILGMRRYRKV</sequence>
<dbReference type="EMBL" id="CP101914">
    <property type="protein sequence ID" value="UUI04971.1"/>
    <property type="molecule type" value="Genomic_DNA"/>
</dbReference>
<feature type="domain" description="ABC transmembrane type-2" evidence="9">
    <location>
        <begin position="165"/>
        <end position="390"/>
    </location>
</feature>
<organism evidence="10 11">
    <name type="scientific">Oceanobacillus jeddahense</name>
    <dbReference type="NCBI Taxonomy" id="1462527"/>
    <lineage>
        <taxon>Bacteria</taxon>
        <taxon>Bacillati</taxon>
        <taxon>Bacillota</taxon>
        <taxon>Bacilli</taxon>
        <taxon>Bacillales</taxon>
        <taxon>Bacillaceae</taxon>
        <taxon>Oceanobacillus</taxon>
    </lineage>
</organism>
<feature type="transmembrane region" description="Helical" evidence="8">
    <location>
        <begin position="21"/>
        <end position="39"/>
    </location>
</feature>
<evidence type="ECO:0000256" key="6">
    <source>
        <dbReference type="ARBA" id="ARBA00022989"/>
    </source>
</evidence>
<evidence type="ECO:0000256" key="2">
    <source>
        <dbReference type="ARBA" id="ARBA00007783"/>
    </source>
</evidence>
<evidence type="ECO:0000256" key="5">
    <source>
        <dbReference type="ARBA" id="ARBA00022692"/>
    </source>
</evidence>
<feature type="transmembrane region" description="Helical" evidence="8">
    <location>
        <begin position="365"/>
        <end position="385"/>
    </location>
</feature>
<dbReference type="Proteomes" id="UP001059773">
    <property type="component" value="Chromosome"/>
</dbReference>
<feature type="transmembrane region" description="Helical" evidence="8">
    <location>
        <begin position="199"/>
        <end position="222"/>
    </location>
</feature>